<name>A0A917N2Z2_9SPHI</name>
<dbReference type="EMBL" id="BMDO01000014">
    <property type="protein sequence ID" value="GGI52595.1"/>
    <property type="molecule type" value="Genomic_DNA"/>
</dbReference>
<protein>
    <submittedName>
        <fullName evidence="2">Uncharacterized protein</fullName>
    </submittedName>
</protein>
<gene>
    <name evidence="2" type="ORF">GCM10011425_38070</name>
</gene>
<reference evidence="2" key="1">
    <citation type="journal article" date="2014" name="Int. J. Syst. Evol. Microbiol.">
        <title>Complete genome sequence of Corynebacterium casei LMG S-19264T (=DSM 44701T), isolated from a smear-ripened cheese.</title>
        <authorList>
            <consortium name="US DOE Joint Genome Institute (JGI-PGF)"/>
            <person name="Walter F."/>
            <person name="Albersmeier A."/>
            <person name="Kalinowski J."/>
            <person name="Ruckert C."/>
        </authorList>
    </citation>
    <scope>NUCLEOTIDE SEQUENCE</scope>
    <source>
        <strain evidence="2">CCM 8711</strain>
    </source>
</reference>
<dbReference type="Proteomes" id="UP000662074">
    <property type="component" value="Unassembled WGS sequence"/>
</dbReference>
<accession>A0A917N2Z2</accession>
<evidence type="ECO:0000313" key="2">
    <source>
        <dbReference type="EMBL" id="GGI52595.1"/>
    </source>
</evidence>
<evidence type="ECO:0000313" key="3">
    <source>
        <dbReference type="Proteomes" id="UP000662074"/>
    </source>
</evidence>
<dbReference type="RefSeq" id="WP_188418705.1">
    <property type="nucleotide sequence ID" value="NZ_BMDO01000014.1"/>
</dbReference>
<reference evidence="2" key="2">
    <citation type="submission" date="2020-09" db="EMBL/GenBank/DDBJ databases">
        <authorList>
            <person name="Sun Q."/>
            <person name="Sedlacek I."/>
        </authorList>
    </citation>
    <scope>NUCLEOTIDE SEQUENCE</scope>
    <source>
        <strain evidence="2">CCM 8711</strain>
    </source>
</reference>
<comment type="caution">
    <text evidence="2">The sequence shown here is derived from an EMBL/GenBank/DDBJ whole genome shotgun (WGS) entry which is preliminary data.</text>
</comment>
<sequence>MKIYLKFILIAVSVFTCMSGFAQSREDRSNLSLNSKAVKITKATGWRKSAVTGKWVSNPNVISSDENPTVEDKSHLDNFKWMQWATIKQDGKNYYILMYEDVTGAWKYPHIKQDWQSYSKVYYFAFTEQQYNDIIKKANVQSGKNIYVKTNIYDSFLPNIESQEDKAYDNEIGVHLTNSFASKWPINKVFIYNSQKVDGKDVIRFIFPMDDESYITEALKDGYFEMSLEEFKEMLKI</sequence>
<keyword evidence="1" id="KW-0732">Signal</keyword>
<proteinExistence type="predicted"/>
<dbReference type="AlphaFoldDB" id="A0A917N2Z2"/>
<evidence type="ECO:0000256" key="1">
    <source>
        <dbReference type="SAM" id="SignalP"/>
    </source>
</evidence>
<keyword evidence="3" id="KW-1185">Reference proteome</keyword>
<organism evidence="2 3">
    <name type="scientific">Mucilaginibacter galii</name>
    <dbReference type="NCBI Taxonomy" id="2005073"/>
    <lineage>
        <taxon>Bacteria</taxon>
        <taxon>Pseudomonadati</taxon>
        <taxon>Bacteroidota</taxon>
        <taxon>Sphingobacteriia</taxon>
        <taxon>Sphingobacteriales</taxon>
        <taxon>Sphingobacteriaceae</taxon>
        <taxon>Mucilaginibacter</taxon>
    </lineage>
</organism>
<feature type="chain" id="PRO_5037203674" evidence="1">
    <location>
        <begin position="25"/>
        <end position="237"/>
    </location>
</feature>
<feature type="signal peptide" evidence="1">
    <location>
        <begin position="1"/>
        <end position="24"/>
    </location>
</feature>